<gene>
    <name evidence="3" type="ORF">CMJDHKFO_00003</name>
    <name evidence="2" type="ORF">JNOLDJLP_00005</name>
    <name evidence="4" type="ORF">OAEIHDOC_00005</name>
</gene>
<evidence type="ECO:0000313" key="2">
    <source>
        <dbReference type="EMBL" id="QNO41181.1"/>
    </source>
</evidence>
<keyword evidence="1" id="KW-1133">Transmembrane helix</keyword>
<evidence type="ECO:0000313" key="3">
    <source>
        <dbReference type="EMBL" id="QNO41414.1"/>
    </source>
</evidence>
<accession>A0A7G9Y080</accession>
<proteinExistence type="predicted"/>
<sequence length="115" mass="13223">MVEFCNLLPVEKRVRPCKIVEEIREGGELEDILSGIDRALLYLQPCIESQLKSEENQIDHQKRTTIEIFADIVVHVLVYTVLHYFAEDLMPVIAPILVLSALIRLLLIIRNAKSR</sequence>
<dbReference type="EMBL" id="MT630653">
    <property type="protein sequence ID" value="QNO41585.1"/>
    <property type="molecule type" value="Genomic_DNA"/>
</dbReference>
<evidence type="ECO:0000256" key="1">
    <source>
        <dbReference type="SAM" id="Phobius"/>
    </source>
</evidence>
<keyword evidence="1" id="KW-0472">Membrane</keyword>
<feature type="transmembrane region" description="Helical" evidence="1">
    <location>
        <begin position="92"/>
        <end position="109"/>
    </location>
</feature>
<dbReference type="EMBL" id="MT630638">
    <property type="protein sequence ID" value="QNO41414.1"/>
    <property type="molecule type" value="Genomic_DNA"/>
</dbReference>
<evidence type="ECO:0000313" key="4">
    <source>
        <dbReference type="EMBL" id="QNO41585.1"/>
    </source>
</evidence>
<dbReference type="AlphaFoldDB" id="A0A7G9Y080"/>
<keyword evidence="1" id="KW-0812">Transmembrane</keyword>
<organism evidence="3">
    <name type="scientific">Candidatus Methanogaster sp. ANME-2c ERB4</name>
    <dbReference type="NCBI Taxonomy" id="2759911"/>
    <lineage>
        <taxon>Archaea</taxon>
        <taxon>Methanobacteriati</taxon>
        <taxon>Methanobacteriota</taxon>
        <taxon>Stenosarchaea group</taxon>
        <taxon>Methanomicrobia</taxon>
        <taxon>Methanosarcinales</taxon>
        <taxon>ANME-2 cluster</taxon>
        <taxon>Candidatus Methanogasteraceae</taxon>
        <taxon>Candidatus Methanogaster</taxon>
    </lineage>
</organism>
<dbReference type="EMBL" id="MT630607">
    <property type="protein sequence ID" value="QNO41181.1"/>
    <property type="molecule type" value="Genomic_DNA"/>
</dbReference>
<feature type="transmembrane region" description="Helical" evidence="1">
    <location>
        <begin position="68"/>
        <end position="86"/>
    </location>
</feature>
<protein>
    <submittedName>
        <fullName evidence="3">Uncharacterized protein</fullName>
    </submittedName>
</protein>
<reference evidence="3" key="1">
    <citation type="submission" date="2020-06" db="EMBL/GenBank/DDBJ databases">
        <title>Unique genomic features of the anaerobic methanotrophic archaea.</title>
        <authorList>
            <person name="Chadwick G.L."/>
            <person name="Skennerton C.T."/>
            <person name="Laso-Perez R."/>
            <person name="Leu A.O."/>
            <person name="Speth D.R."/>
            <person name="Yu H."/>
            <person name="Morgan-Lang C."/>
            <person name="Hatzenpichler R."/>
            <person name="Goudeau D."/>
            <person name="Malmstrom R."/>
            <person name="Brazelton W.J."/>
            <person name="Woyke T."/>
            <person name="Hallam S.J."/>
            <person name="Tyson G.W."/>
            <person name="Wegener G."/>
            <person name="Boetius A."/>
            <person name="Orphan V."/>
        </authorList>
    </citation>
    <scope>NUCLEOTIDE SEQUENCE</scope>
</reference>
<name>A0A7G9Y080_9EURY</name>